<organism evidence="1 2">
    <name type="scientific">Clostridium kluyveri (strain NBRC 12016)</name>
    <dbReference type="NCBI Taxonomy" id="583346"/>
    <lineage>
        <taxon>Bacteria</taxon>
        <taxon>Bacillati</taxon>
        <taxon>Bacillota</taxon>
        <taxon>Clostridia</taxon>
        <taxon>Eubacteriales</taxon>
        <taxon>Clostridiaceae</taxon>
        <taxon>Clostridium</taxon>
    </lineage>
</organism>
<gene>
    <name evidence="1" type="ordered locus">CKR_2296</name>
</gene>
<sequence length="122" mass="14494">MMNQCNRRSASIINIDAINSLFSLLESRFRFDTLDFQYLGSHSTKFQGPQLPHILKMETTLSISFPIYFEVFPEMVQLIRKLPRYLLLFSTHGILMFHHLKLLHRCNDPAYPFLPFFLPRSW</sequence>
<evidence type="ECO:0000313" key="2">
    <source>
        <dbReference type="Proteomes" id="UP000007969"/>
    </source>
</evidence>
<protein>
    <submittedName>
        <fullName evidence="1">Uncharacterized protein</fullName>
    </submittedName>
</protein>
<reference evidence="2" key="1">
    <citation type="submission" date="2005-09" db="EMBL/GenBank/DDBJ databases">
        <title>Complete genome sequence of Clostridium kluyveri and comparative genomics of Clostridia species.</title>
        <authorList>
            <person name="Inui M."/>
            <person name="Nonaka H."/>
            <person name="Shinoda Y."/>
            <person name="Ikenaga Y."/>
            <person name="Abe M."/>
            <person name="Naito K."/>
            <person name="Vertes A.A."/>
            <person name="Yukawa H."/>
        </authorList>
    </citation>
    <scope>NUCLEOTIDE SEQUENCE [LARGE SCALE GENOMIC DNA]</scope>
    <source>
        <strain evidence="2">NBRC 12016</strain>
    </source>
</reference>
<dbReference type="EMBL" id="AP009049">
    <property type="protein sequence ID" value="BAH07347.1"/>
    <property type="molecule type" value="Genomic_DNA"/>
</dbReference>
<dbReference type="AlphaFoldDB" id="B9E4C2"/>
<dbReference type="Proteomes" id="UP000007969">
    <property type="component" value="Chromosome"/>
</dbReference>
<dbReference type="KEGG" id="ckr:CKR_2296"/>
<accession>B9E4C2</accession>
<name>B9E4C2_CLOK1</name>
<evidence type="ECO:0000313" key="1">
    <source>
        <dbReference type="EMBL" id="BAH07347.1"/>
    </source>
</evidence>
<dbReference type="HOGENOM" id="CLU_2022699_0_0_9"/>
<proteinExistence type="predicted"/>